<feature type="compositionally biased region" description="Basic residues" evidence="1">
    <location>
        <begin position="1"/>
        <end position="10"/>
    </location>
</feature>
<dbReference type="Proteomes" id="UP000653305">
    <property type="component" value="Unassembled WGS sequence"/>
</dbReference>
<feature type="compositionally biased region" description="Basic and acidic residues" evidence="1">
    <location>
        <begin position="48"/>
        <end position="78"/>
    </location>
</feature>
<evidence type="ECO:0000256" key="1">
    <source>
        <dbReference type="SAM" id="MobiDB-lite"/>
    </source>
</evidence>
<feature type="compositionally biased region" description="Basic and acidic residues" evidence="1">
    <location>
        <begin position="11"/>
        <end position="28"/>
    </location>
</feature>
<reference evidence="2" key="1">
    <citation type="submission" date="2020-07" db="EMBL/GenBank/DDBJ databases">
        <title>Ethylene signaling mediates host invasion by parasitic plants.</title>
        <authorList>
            <person name="Yoshida S."/>
        </authorList>
    </citation>
    <scope>NUCLEOTIDE SEQUENCE</scope>
    <source>
        <strain evidence="2">Okayama</strain>
    </source>
</reference>
<comment type="caution">
    <text evidence="2">The sequence shown here is derived from an EMBL/GenBank/DDBJ whole genome shotgun (WGS) entry which is preliminary data.</text>
</comment>
<protein>
    <submittedName>
        <fullName evidence="2">E3 ubiquitin-protein ligase makorin</fullName>
    </submittedName>
</protein>
<keyword evidence="3" id="KW-1185">Reference proteome</keyword>
<accession>A0A830C1W9</accession>
<sequence>MLLRRGRRVPARRELPPRPRRPLPDLREALPAPAAGPGTGGACAGVREAAEAAGRVETKPGDRVQRVPREHTVEAHGGRAEIRDTVRVRPPVLRVVHQELACQLAGL</sequence>
<dbReference type="EMBL" id="BMAC01000302">
    <property type="protein sequence ID" value="GFP93106.1"/>
    <property type="molecule type" value="Genomic_DNA"/>
</dbReference>
<proteinExistence type="predicted"/>
<name>A0A830C1W9_9LAMI</name>
<organism evidence="2 3">
    <name type="scientific">Phtheirospermum japonicum</name>
    <dbReference type="NCBI Taxonomy" id="374723"/>
    <lineage>
        <taxon>Eukaryota</taxon>
        <taxon>Viridiplantae</taxon>
        <taxon>Streptophyta</taxon>
        <taxon>Embryophyta</taxon>
        <taxon>Tracheophyta</taxon>
        <taxon>Spermatophyta</taxon>
        <taxon>Magnoliopsida</taxon>
        <taxon>eudicotyledons</taxon>
        <taxon>Gunneridae</taxon>
        <taxon>Pentapetalae</taxon>
        <taxon>asterids</taxon>
        <taxon>lamiids</taxon>
        <taxon>Lamiales</taxon>
        <taxon>Orobanchaceae</taxon>
        <taxon>Orobanchaceae incertae sedis</taxon>
        <taxon>Phtheirospermum</taxon>
    </lineage>
</organism>
<dbReference type="AlphaFoldDB" id="A0A830C1W9"/>
<evidence type="ECO:0000313" key="3">
    <source>
        <dbReference type="Proteomes" id="UP000653305"/>
    </source>
</evidence>
<gene>
    <name evidence="2" type="ORF">PHJA_001454900</name>
</gene>
<feature type="region of interest" description="Disordered" evidence="1">
    <location>
        <begin position="1"/>
        <end position="78"/>
    </location>
</feature>
<evidence type="ECO:0000313" key="2">
    <source>
        <dbReference type="EMBL" id="GFP93106.1"/>
    </source>
</evidence>